<evidence type="ECO:0000313" key="2">
    <source>
        <dbReference type="EMBL" id="MDW9256252.1"/>
    </source>
</evidence>
<feature type="region of interest" description="Disordered" evidence="1">
    <location>
        <begin position="1"/>
        <end position="21"/>
    </location>
</feature>
<feature type="compositionally biased region" description="Low complexity" evidence="1">
    <location>
        <begin position="1"/>
        <end position="17"/>
    </location>
</feature>
<evidence type="ECO:0000313" key="3">
    <source>
        <dbReference type="Proteomes" id="UP001272137"/>
    </source>
</evidence>
<protein>
    <submittedName>
        <fullName evidence="2">Uncharacterized protein</fullName>
    </submittedName>
</protein>
<evidence type="ECO:0000256" key="1">
    <source>
        <dbReference type="SAM" id="MobiDB-lite"/>
    </source>
</evidence>
<proteinExistence type="predicted"/>
<feature type="region of interest" description="Disordered" evidence="1">
    <location>
        <begin position="50"/>
        <end position="75"/>
    </location>
</feature>
<comment type="caution">
    <text evidence="2">The sequence shown here is derived from an EMBL/GenBank/DDBJ whole genome shotgun (WGS) entry which is preliminary data.</text>
</comment>
<name>A0AAW9D0B8_BURTH</name>
<dbReference type="AlphaFoldDB" id="A0AAW9D0B8"/>
<reference evidence="2" key="1">
    <citation type="submission" date="2018-08" db="EMBL/GenBank/DDBJ databases">
        <title>Identification of Burkholderia cepacia strains that express a Burkholderia pseudomallei-like capsular polysaccharide.</title>
        <authorList>
            <person name="Burtnick M.N."/>
            <person name="Vongsouvath M."/>
            <person name="Newton P."/>
            <person name="Wuthiekanun V."/>
            <person name="Limmathurotsakul D."/>
            <person name="Brett P.J."/>
            <person name="Chantratita N."/>
            <person name="Dance D.A."/>
        </authorList>
    </citation>
    <scope>NUCLEOTIDE SEQUENCE</scope>
    <source>
        <strain evidence="2">SBXCC001</strain>
    </source>
</reference>
<accession>A0AAW9D0B8</accession>
<dbReference type="Proteomes" id="UP001272137">
    <property type="component" value="Unassembled WGS sequence"/>
</dbReference>
<gene>
    <name evidence="2" type="ORF">C7S16_2048</name>
</gene>
<organism evidence="2 3">
    <name type="scientific">Burkholderia thailandensis</name>
    <dbReference type="NCBI Taxonomy" id="57975"/>
    <lineage>
        <taxon>Bacteria</taxon>
        <taxon>Pseudomonadati</taxon>
        <taxon>Pseudomonadota</taxon>
        <taxon>Betaproteobacteria</taxon>
        <taxon>Burkholderiales</taxon>
        <taxon>Burkholderiaceae</taxon>
        <taxon>Burkholderia</taxon>
        <taxon>pseudomallei group</taxon>
    </lineage>
</organism>
<sequence>MPMGAGACAAPRASASRVSPFGVRSPRVHCAGAAPLVVPTKRCAARMRAGGLRDSSEAVGRGARANAGGIDKKGQ</sequence>
<dbReference type="EMBL" id="QXCT01000002">
    <property type="protein sequence ID" value="MDW9256252.1"/>
    <property type="molecule type" value="Genomic_DNA"/>
</dbReference>
<feature type="compositionally biased region" description="Low complexity" evidence="1">
    <location>
        <begin position="58"/>
        <end position="69"/>
    </location>
</feature>